<dbReference type="AlphaFoldDB" id="A0A1D8NG74"/>
<gene>
    <name evidence="2" type="ORF">YALI1_D33321g</name>
</gene>
<dbReference type="GeneID" id="2910854"/>
<dbReference type="RefSeq" id="XP_503261.2">
    <property type="nucleotide sequence ID" value="XM_503261.3"/>
</dbReference>
<sequence>MLRPDWYRLAKGPTTKRYFSVAHVTLKPHPAASSRMAASVPTSRTDGYYKTNARVRGYKNRQSKGSNKDDSIDNVKFISKKYINQAEVYEQASPSRQKSLRHSEQVKRDYDASFPPLYARRVDVETSRLQEQLYREDLNLRQKLAKLPQQRAVVGGIIMKIEASVKTRGKGWMNHGQVIEELIIRGDVFEAILVFKWYRKEESVKTNLGEILKALLASEYPGLAADVVQLAHQWQIPLTSYHIVAGIKGLKETVNSGNAVEKLKAAYQMCDWALAPSPENGNEPQFKDAEFVLPHVLFFAWRVPHNARNEVLHLVNKVCPAFKVDISRAAFLTQYFAGVAYHVTPNDEEATIQTVEDAVKLLQNVSLVDGGLMSSIILGLREQFKNPVDDSLEWEHEIGGLKWKNVLEIAFRAVRPDRKRSGPLAHIDVKRELATCSQLLGICNVLNDNQLARNWFHNYVLPVVLEAPNKELSQLDKNGNVQVLNIFNVFAALDKNNIATEDSRDLFLSVMSRIPNLDSRPALSRFIAETSRLERIILSKCHDEATAKKVRQTVDSTHKRILGGLPHTCVISRSLIKSWRYAIGDAARDYHRVPYLRSVAIDQLFMWDPKISQNRSFLKSPENLWAVAEIYELLQAEYVIMQRSSPKKTQSIQQLLHVMMHRLSAFVPGGMTPEIIDHHRANQVLMNIISKKAIPMPYDSDGKEPQWLMGPESKPVTADEIAKARVTKKFGARPKTERAEKTEKRRGTKRLRHKPTKDKSPSGNEILNSMLSMPDQFKR</sequence>
<dbReference type="VEuPathDB" id="FungiDB:YALI0_D25124g"/>
<dbReference type="OrthoDB" id="4080937at2759"/>
<reference evidence="2 3" key="1">
    <citation type="journal article" date="2016" name="PLoS ONE">
        <title>Sequence Assembly of Yarrowia lipolytica Strain W29/CLIB89 Shows Transposable Element Diversity.</title>
        <authorList>
            <person name="Magnan C."/>
            <person name="Yu J."/>
            <person name="Chang I."/>
            <person name="Jahn E."/>
            <person name="Kanomata Y."/>
            <person name="Wu J."/>
            <person name="Zeller M."/>
            <person name="Oakes M."/>
            <person name="Baldi P."/>
            <person name="Sandmeyer S."/>
        </authorList>
    </citation>
    <scope>NUCLEOTIDE SEQUENCE [LARGE SCALE GENOMIC DNA]</scope>
    <source>
        <strain evidence="3">CLIB89(W29)</strain>
    </source>
</reference>
<dbReference type="VEuPathDB" id="FungiDB:YALI1_D33321g"/>
<evidence type="ECO:0000256" key="1">
    <source>
        <dbReference type="SAM" id="MobiDB-lite"/>
    </source>
</evidence>
<feature type="region of interest" description="Disordered" evidence="1">
    <location>
        <begin position="727"/>
        <end position="779"/>
    </location>
</feature>
<dbReference type="Proteomes" id="UP000182444">
    <property type="component" value="Chromosome 1D"/>
</dbReference>
<evidence type="ECO:0000313" key="3">
    <source>
        <dbReference type="Proteomes" id="UP000182444"/>
    </source>
</evidence>
<accession>A0A1D8NG74</accession>
<evidence type="ECO:0000313" key="2">
    <source>
        <dbReference type="EMBL" id="AOW04620.1"/>
    </source>
</evidence>
<name>A0A1D8NG74_YARLL</name>
<feature type="compositionally biased region" description="Basic and acidic residues" evidence="1">
    <location>
        <begin position="734"/>
        <end position="745"/>
    </location>
</feature>
<dbReference type="EMBL" id="CP017556">
    <property type="protein sequence ID" value="AOW04620.1"/>
    <property type="molecule type" value="Genomic_DNA"/>
</dbReference>
<feature type="compositionally biased region" description="Basic residues" evidence="1">
    <location>
        <begin position="746"/>
        <end position="756"/>
    </location>
</feature>
<proteinExistence type="predicted"/>
<organism evidence="2 3">
    <name type="scientific">Yarrowia lipolytica</name>
    <name type="common">Candida lipolytica</name>
    <dbReference type="NCBI Taxonomy" id="4952"/>
    <lineage>
        <taxon>Eukaryota</taxon>
        <taxon>Fungi</taxon>
        <taxon>Dikarya</taxon>
        <taxon>Ascomycota</taxon>
        <taxon>Saccharomycotina</taxon>
        <taxon>Dipodascomycetes</taxon>
        <taxon>Dipodascales</taxon>
        <taxon>Dipodascales incertae sedis</taxon>
        <taxon>Yarrowia</taxon>
    </lineage>
</organism>
<dbReference type="KEGG" id="yli:2910854"/>
<protein>
    <submittedName>
        <fullName evidence="2">Uncharacterized protein</fullName>
    </submittedName>
</protein>
<feature type="compositionally biased region" description="Polar residues" evidence="1">
    <location>
        <begin position="761"/>
        <end position="771"/>
    </location>
</feature>